<evidence type="ECO:0000313" key="3">
    <source>
        <dbReference type="Proteomes" id="UP001279734"/>
    </source>
</evidence>
<accession>A0AAD3P4M1</accession>
<feature type="region of interest" description="Disordered" evidence="1">
    <location>
        <begin position="58"/>
        <end position="84"/>
    </location>
</feature>
<evidence type="ECO:0000313" key="2">
    <source>
        <dbReference type="EMBL" id="GMG99680.1"/>
    </source>
</evidence>
<gene>
    <name evidence="2" type="ORF">Nepgr_001520</name>
</gene>
<dbReference type="EMBL" id="BSYO01000001">
    <property type="protein sequence ID" value="GMG99680.1"/>
    <property type="molecule type" value="Genomic_DNA"/>
</dbReference>
<sequence length="84" mass="10099">MLFRLYDGIGNETSKKKEKRKRIEIVQRKLQIGNNGIKMEKDESWKWKKLRILPPNFEESSIEEGEGKGHEKSEAKRDRTRRRK</sequence>
<dbReference type="AlphaFoldDB" id="A0AAD3P4M1"/>
<protein>
    <submittedName>
        <fullName evidence="2">Uncharacterized protein</fullName>
    </submittedName>
</protein>
<organism evidence="2 3">
    <name type="scientific">Nepenthes gracilis</name>
    <name type="common">Slender pitcher plant</name>
    <dbReference type="NCBI Taxonomy" id="150966"/>
    <lineage>
        <taxon>Eukaryota</taxon>
        <taxon>Viridiplantae</taxon>
        <taxon>Streptophyta</taxon>
        <taxon>Embryophyta</taxon>
        <taxon>Tracheophyta</taxon>
        <taxon>Spermatophyta</taxon>
        <taxon>Magnoliopsida</taxon>
        <taxon>eudicotyledons</taxon>
        <taxon>Gunneridae</taxon>
        <taxon>Pentapetalae</taxon>
        <taxon>Caryophyllales</taxon>
        <taxon>Nepenthaceae</taxon>
        <taxon>Nepenthes</taxon>
    </lineage>
</organism>
<keyword evidence="3" id="KW-1185">Reference proteome</keyword>
<feature type="compositionally biased region" description="Basic and acidic residues" evidence="1">
    <location>
        <begin position="65"/>
        <end position="77"/>
    </location>
</feature>
<proteinExistence type="predicted"/>
<dbReference type="Proteomes" id="UP001279734">
    <property type="component" value="Unassembled WGS sequence"/>
</dbReference>
<name>A0AAD3P4M1_NEPGR</name>
<reference evidence="2" key="1">
    <citation type="submission" date="2023-05" db="EMBL/GenBank/DDBJ databases">
        <title>Nepenthes gracilis genome sequencing.</title>
        <authorList>
            <person name="Fukushima K."/>
        </authorList>
    </citation>
    <scope>NUCLEOTIDE SEQUENCE</scope>
    <source>
        <strain evidence="2">SING2019-196</strain>
    </source>
</reference>
<comment type="caution">
    <text evidence="2">The sequence shown here is derived from an EMBL/GenBank/DDBJ whole genome shotgun (WGS) entry which is preliminary data.</text>
</comment>
<evidence type="ECO:0000256" key="1">
    <source>
        <dbReference type="SAM" id="MobiDB-lite"/>
    </source>
</evidence>